<keyword evidence="7" id="KW-1185">Reference proteome</keyword>
<dbReference type="Gene3D" id="1.10.1040.10">
    <property type="entry name" value="N-(1-d-carboxylethyl)-l-norvaline Dehydrogenase, domain 2"/>
    <property type="match status" value="1"/>
</dbReference>
<dbReference type="Proteomes" id="UP000199073">
    <property type="component" value="Unassembled WGS sequence"/>
</dbReference>
<dbReference type="GO" id="GO:0016616">
    <property type="term" value="F:oxidoreductase activity, acting on the CH-OH group of donors, NAD or NADP as acceptor"/>
    <property type="evidence" value="ECO:0007669"/>
    <property type="project" value="TreeGrafter"/>
</dbReference>
<evidence type="ECO:0000259" key="4">
    <source>
        <dbReference type="Pfam" id="PF03446"/>
    </source>
</evidence>
<dbReference type="InterPro" id="IPR013328">
    <property type="entry name" value="6PGD_dom2"/>
</dbReference>
<dbReference type="PIRSF" id="PIRSF000103">
    <property type="entry name" value="HIBADH"/>
    <property type="match status" value="1"/>
</dbReference>
<dbReference type="InterPro" id="IPR002204">
    <property type="entry name" value="3-OH-isobutyrate_DH-rel_CS"/>
</dbReference>
<dbReference type="GO" id="GO:0016054">
    <property type="term" value="P:organic acid catabolic process"/>
    <property type="evidence" value="ECO:0007669"/>
    <property type="project" value="UniProtKB-ARBA"/>
</dbReference>
<dbReference type="InterPro" id="IPR015815">
    <property type="entry name" value="HIBADH-related"/>
</dbReference>
<dbReference type="AlphaFoldDB" id="A0A1H0N7V9"/>
<evidence type="ECO:0000256" key="2">
    <source>
        <dbReference type="ARBA" id="ARBA00023027"/>
    </source>
</evidence>
<protein>
    <submittedName>
        <fullName evidence="6">2-hydroxymethylglutarate dehydrogenase</fullName>
    </submittedName>
</protein>
<name>A0A1H0N7V9_9BACT</name>
<dbReference type="InterPro" id="IPR006115">
    <property type="entry name" value="6PGDH_NADP-bd"/>
</dbReference>
<dbReference type="PANTHER" id="PTHR22981">
    <property type="entry name" value="3-HYDROXYISOBUTYRATE DEHYDROGENASE-RELATED"/>
    <property type="match status" value="1"/>
</dbReference>
<feature type="active site" evidence="3">
    <location>
        <position position="170"/>
    </location>
</feature>
<dbReference type="PROSITE" id="PS00895">
    <property type="entry name" value="3_HYDROXYISOBUT_DH"/>
    <property type="match status" value="1"/>
</dbReference>
<dbReference type="InterPro" id="IPR029154">
    <property type="entry name" value="HIBADH-like_NADP-bd"/>
</dbReference>
<dbReference type="RefSeq" id="WP_092220924.1">
    <property type="nucleotide sequence ID" value="NZ_FNJI01000007.1"/>
</dbReference>
<feature type="domain" description="3-hydroxyisobutyrate dehydrogenase-like NAD-binding" evidence="5">
    <location>
        <begin position="164"/>
        <end position="284"/>
    </location>
</feature>
<dbReference type="GO" id="GO:0051287">
    <property type="term" value="F:NAD binding"/>
    <property type="evidence" value="ECO:0007669"/>
    <property type="project" value="InterPro"/>
</dbReference>
<dbReference type="OrthoDB" id="9777604at2"/>
<organism evidence="6 7">
    <name type="scientific">Desulforhopalus singaporensis</name>
    <dbReference type="NCBI Taxonomy" id="91360"/>
    <lineage>
        <taxon>Bacteria</taxon>
        <taxon>Pseudomonadati</taxon>
        <taxon>Thermodesulfobacteriota</taxon>
        <taxon>Desulfobulbia</taxon>
        <taxon>Desulfobulbales</taxon>
        <taxon>Desulfocapsaceae</taxon>
        <taxon>Desulforhopalus</taxon>
    </lineage>
</organism>
<dbReference type="Pfam" id="PF14833">
    <property type="entry name" value="NAD_binding_11"/>
    <property type="match status" value="1"/>
</dbReference>
<feature type="domain" description="6-phosphogluconate dehydrogenase NADP-binding" evidence="4">
    <location>
        <begin position="2"/>
        <end position="161"/>
    </location>
</feature>
<dbReference type="SUPFAM" id="SSF48179">
    <property type="entry name" value="6-phosphogluconate dehydrogenase C-terminal domain-like"/>
    <property type="match status" value="1"/>
</dbReference>
<evidence type="ECO:0000256" key="3">
    <source>
        <dbReference type="PIRSR" id="PIRSR000103-1"/>
    </source>
</evidence>
<dbReference type="PANTHER" id="PTHR22981:SF7">
    <property type="entry name" value="3-HYDROXYISOBUTYRATE DEHYDROGENASE, MITOCHONDRIAL"/>
    <property type="match status" value="1"/>
</dbReference>
<keyword evidence="2" id="KW-0520">NAD</keyword>
<dbReference type="InterPro" id="IPR008927">
    <property type="entry name" value="6-PGluconate_DH-like_C_sf"/>
</dbReference>
<dbReference type="InterPro" id="IPR036291">
    <property type="entry name" value="NAD(P)-bd_dom_sf"/>
</dbReference>
<gene>
    <name evidence="6" type="ORF">SAMN05660330_01280</name>
</gene>
<dbReference type="STRING" id="91360.SAMN05660330_01280"/>
<dbReference type="SUPFAM" id="SSF51735">
    <property type="entry name" value="NAD(P)-binding Rossmann-fold domains"/>
    <property type="match status" value="1"/>
</dbReference>
<evidence type="ECO:0000256" key="1">
    <source>
        <dbReference type="ARBA" id="ARBA00023002"/>
    </source>
</evidence>
<accession>A0A1H0N7V9</accession>
<dbReference type="EMBL" id="FNJI01000007">
    <property type="protein sequence ID" value="SDO88565.1"/>
    <property type="molecule type" value="Genomic_DNA"/>
</dbReference>
<reference evidence="6 7" key="1">
    <citation type="submission" date="2016-10" db="EMBL/GenBank/DDBJ databases">
        <authorList>
            <person name="de Groot N.N."/>
        </authorList>
    </citation>
    <scope>NUCLEOTIDE SEQUENCE [LARGE SCALE GENOMIC DNA]</scope>
    <source>
        <strain evidence="6 7">DSM 12130</strain>
    </source>
</reference>
<evidence type="ECO:0000313" key="7">
    <source>
        <dbReference type="Proteomes" id="UP000199073"/>
    </source>
</evidence>
<keyword evidence="1" id="KW-0560">Oxidoreductase</keyword>
<evidence type="ECO:0000259" key="5">
    <source>
        <dbReference type="Pfam" id="PF14833"/>
    </source>
</evidence>
<proteinExistence type="predicted"/>
<dbReference type="GO" id="GO:0050661">
    <property type="term" value="F:NADP binding"/>
    <property type="evidence" value="ECO:0007669"/>
    <property type="project" value="InterPro"/>
</dbReference>
<dbReference type="Gene3D" id="3.40.50.720">
    <property type="entry name" value="NAD(P)-binding Rossmann-like Domain"/>
    <property type="match status" value="1"/>
</dbReference>
<sequence length="297" mass="31244">MKLGFIGLGAMGKPMAGRLAGAGRELYVYDVQKGALDELETRGAKICRSPEEVGRAADIIFLSLPNSAIVKSVVAGENGVLAGVQEKKCIIDLSSVDPTTTRALAAQAGLKGVEYLDAPVSGGVSGAEAGTLTIMVGGPEAAVNKVMSILEILGKNIRHVGDTGAGDAVKIVNNMLLGANMASLAEAMVLGRKLGLSGEVMHEIIGSGSGKSYVLDAKLEKFIMKGNFTPGFAVDLQYKDLGLAADAAKNEQMPLPMTSQAMQLFEMARARGYGREDMSAVIKIWEELMNVEVRENR</sequence>
<dbReference type="Pfam" id="PF03446">
    <property type="entry name" value="NAD_binding_2"/>
    <property type="match status" value="1"/>
</dbReference>
<evidence type="ECO:0000313" key="6">
    <source>
        <dbReference type="EMBL" id="SDO88565.1"/>
    </source>
</evidence>